<dbReference type="RefSeq" id="XP_001646526.1">
    <property type="nucleotide sequence ID" value="XM_001646476.1"/>
</dbReference>
<feature type="compositionally biased region" description="Low complexity" evidence="7">
    <location>
        <begin position="223"/>
        <end position="252"/>
    </location>
</feature>
<evidence type="ECO:0000313" key="11">
    <source>
        <dbReference type="Proteomes" id="UP000000267"/>
    </source>
</evidence>
<evidence type="ECO:0000259" key="8">
    <source>
        <dbReference type="Pfam" id="PF11699"/>
    </source>
</evidence>
<dbReference type="GO" id="GO:0051455">
    <property type="term" value="P:spindle attachment to meiosis I kinetochore"/>
    <property type="evidence" value="ECO:0007669"/>
    <property type="project" value="TreeGrafter"/>
</dbReference>
<dbReference type="PANTHER" id="PTHR16684:SF11">
    <property type="entry name" value="CENTROMERE PROTEIN C"/>
    <property type="match status" value="1"/>
</dbReference>
<feature type="region of interest" description="Disordered" evidence="7">
    <location>
        <begin position="355"/>
        <end position="392"/>
    </location>
</feature>
<dbReference type="GO" id="GO:0019237">
    <property type="term" value="F:centromeric DNA binding"/>
    <property type="evidence" value="ECO:0007669"/>
    <property type="project" value="EnsemblFungi"/>
</dbReference>
<dbReference type="Pfam" id="PF11699">
    <property type="entry name" value="CENP-C_C"/>
    <property type="match status" value="1"/>
</dbReference>
<dbReference type="Pfam" id="PF15624">
    <property type="entry name" value="Mif2_N"/>
    <property type="match status" value="1"/>
</dbReference>
<sequence length="614" mass="69742">MDYMNLGVKSRKTGINAKQRTRDEYSMENIDDYFNDDDTVSSIVSQPRRRHSRKSSLLIIDNNNSIVDTSNGDDNNNNKGGTLSNTDNEGFRIPNTPIINSRRTSQLHSFNSVNDFDPILEEGPQDESISNLGSPPILNQRRYVPENDNDQSMIRLTPEKRQKPDYRDVPDLVADDDEDANTTRDNTSFNTSDNAILEDELGDDYELISEEDRDYILGDSSIDEGSSTTDNSDNDNNSSVEGDNANEINSSIVEEEEEEEDDDDNEEISLPRSYRSNVPVSSDEEFPNSNENEFTSNKDDNDGLRRSSRVKVAPLEYWRNEKIVYKRKSNKPQLDIEKIITYDVVDEDEAEAEEFQRQRKKKKAATRTRPYNYVPTGKPRGRPRKTPNYDPNGMNPNKEILDEISSGSIHSANWLKKGILQTNVNVNLNTKGDEIVGFGPNIAQSAQSKETKEENYSLEVMFDKHKEHFASGMLKLPIHAKKKLSDSYNTFMTFYIIQGIVEVTLSNNKFIMTEGSTLQVPAFNEYAFENIGRNEVKMFFVQVSVPEDFNSDPNRKVSSVSSIMESEDEEDGEEDEFSLKTDNNLKETRNEKSENNSPVPSNMSLGSTMSLSEI</sequence>
<dbReference type="InParanoid" id="A7TG98"/>
<dbReference type="PhylomeDB" id="A7TG98"/>
<evidence type="ECO:0000259" key="9">
    <source>
        <dbReference type="Pfam" id="PF15624"/>
    </source>
</evidence>
<dbReference type="GO" id="GO:0005634">
    <property type="term" value="C:nucleus"/>
    <property type="evidence" value="ECO:0007669"/>
    <property type="project" value="UniProtKB-SubCell"/>
</dbReference>
<dbReference type="Gene3D" id="2.60.120.10">
    <property type="entry name" value="Jelly Rolls"/>
    <property type="match status" value="1"/>
</dbReference>
<proteinExistence type="inferred from homology"/>
<feature type="region of interest" description="Disordered" evidence="7">
    <location>
        <begin position="64"/>
        <end position="104"/>
    </location>
</feature>
<dbReference type="SUPFAM" id="SSF51182">
    <property type="entry name" value="RmlC-like cupins"/>
    <property type="match status" value="1"/>
</dbReference>
<dbReference type="InterPro" id="IPR028386">
    <property type="entry name" value="CENP-C/Mif2/cnp3"/>
</dbReference>
<comment type="subcellular location">
    <subcellularLocation>
        <location evidence="1">Nucleus</location>
    </subcellularLocation>
</comment>
<feature type="region of interest" description="Disordered" evidence="7">
    <location>
        <begin position="116"/>
        <end position="200"/>
    </location>
</feature>
<keyword evidence="4" id="KW-0539">Nucleus</keyword>
<name>A7TG98_VANPO</name>
<dbReference type="GO" id="GO:0007052">
    <property type="term" value="P:mitotic spindle organization"/>
    <property type="evidence" value="ECO:0007669"/>
    <property type="project" value="EnsemblFungi"/>
</dbReference>
<protein>
    <recommendedName>
        <fullName evidence="6">CENP-C homolog</fullName>
    </recommendedName>
</protein>
<evidence type="ECO:0000256" key="6">
    <source>
        <dbReference type="ARBA" id="ARBA00075033"/>
    </source>
</evidence>
<dbReference type="Proteomes" id="UP000000267">
    <property type="component" value="Unassembled WGS sequence"/>
</dbReference>
<organism evidence="11">
    <name type="scientific">Vanderwaltozyma polyspora (strain ATCC 22028 / DSM 70294 / BCRC 21397 / CBS 2163 / NBRC 10782 / NRRL Y-8283 / UCD 57-17)</name>
    <name type="common">Kluyveromyces polysporus</name>
    <dbReference type="NCBI Taxonomy" id="436907"/>
    <lineage>
        <taxon>Eukaryota</taxon>
        <taxon>Fungi</taxon>
        <taxon>Dikarya</taxon>
        <taxon>Ascomycota</taxon>
        <taxon>Saccharomycotina</taxon>
        <taxon>Saccharomycetes</taxon>
        <taxon>Saccharomycetales</taxon>
        <taxon>Saccharomycetaceae</taxon>
        <taxon>Vanderwaltozyma</taxon>
    </lineage>
</organism>
<feature type="region of interest" description="Disordered" evidence="7">
    <location>
        <begin position="551"/>
        <end position="614"/>
    </location>
</feature>
<feature type="compositionally biased region" description="Basic and acidic residues" evidence="7">
    <location>
        <begin position="577"/>
        <end position="594"/>
    </location>
</feature>
<dbReference type="STRING" id="436907.A7TG98"/>
<dbReference type="FunFam" id="2.60.120.10:FF:000033">
    <property type="entry name" value="Centromere protein C 1"/>
    <property type="match status" value="1"/>
</dbReference>
<feature type="compositionally biased region" description="Acidic residues" evidence="7">
    <location>
        <begin position="565"/>
        <end position="576"/>
    </location>
</feature>
<dbReference type="OrthoDB" id="1939643at2759"/>
<dbReference type="GeneID" id="5546972"/>
<dbReference type="EMBL" id="DS480386">
    <property type="protein sequence ID" value="EDO18668.1"/>
    <property type="molecule type" value="Genomic_DNA"/>
</dbReference>
<dbReference type="InterPro" id="IPR025974">
    <property type="entry name" value="Mif2/CENP-C_cupin"/>
</dbReference>
<dbReference type="eggNOG" id="ENOG502S47H">
    <property type="taxonomic scope" value="Eukaryota"/>
</dbReference>
<feature type="compositionally biased region" description="Polar residues" evidence="7">
    <location>
        <begin position="595"/>
        <end position="614"/>
    </location>
</feature>
<evidence type="ECO:0000256" key="1">
    <source>
        <dbReference type="ARBA" id="ARBA00004123"/>
    </source>
</evidence>
<gene>
    <name evidence="10" type="ORF">Kpol_1055p23</name>
</gene>
<evidence type="ECO:0000256" key="7">
    <source>
        <dbReference type="SAM" id="MobiDB-lite"/>
    </source>
</evidence>
<feature type="compositionally biased region" description="Acidic residues" evidence="7">
    <location>
        <begin position="253"/>
        <end position="267"/>
    </location>
</feature>
<dbReference type="InterPro" id="IPR011051">
    <property type="entry name" value="RmlC_Cupin_sf"/>
</dbReference>
<evidence type="ECO:0000313" key="10">
    <source>
        <dbReference type="EMBL" id="EDO18668.1"/>
    </source>
</evidence>
<dbReference type="GO" id="GO:0000776">
    <property type="term" value="C:kinetochore"/>
    <property type="evidence" value="ECO:0007669"/>
    <property type="project" value="InterPro"/>
</dbReference>
<dbReference type="PANTHER" id="PTHR16684">
    <property type="entry name" value="CENTROMERE PROTEIN C"/>
    <property type="match status" value="1"/>
</dbReference>
<comment type="function">
    <text evidence="5">Component of the kinetochore, a multiprotein complex that assembles on centromeric DNA and attaches chromosomes to spindle microtubules, mediating chromosome segregation and sister chromatid segregation during meiosis and mitosis. Component of the inner kinetochore constitutive centromere-associated network (CCAN), which serves as a structural platform for outer kinetochore assembly.</text>
</comment>
<feature type="region of interest" description="Disordered" evidence="7">
    <location>
        <begin position="218"/>
        <end position="307"/>
    </location>
</feature>
<evidence type="ECO:0000256" key="3">
    <source>
        <dbReference type="ARBA" id="ARBA00023125"/>
    </source>
</evidence>
<feature type="domain" description="Mif2/CENP-C cupin" evidence="8">
    <location>
        <begin position="458"/>
        <end position="542"/>
    </location>
</feature>
<dbReference type="OMA" id="AKMFFVQ"/>
<keyword evidence="11" id="KW-1185">Reference proteome</keyword>
<dbReference type="HOGENOM" id="CLU_038087_0_0_1"/>
<dbReference type="InterPro" id="IPR014710">
    <property type="entry name" value="RmlC-like_jellyroll"/>
</dbReference>
<feature type="domain" description="Mif2 N-terminal" evidence="9">
    <location>
        <begin position="3"/>
        <end position="40"/>
    </location>
</feature>
<feature type="compositionally biased region" description="Basic and acidic residues" evidence="7">
    <location>
        <begin position="296"/>
        <end position="305"/>
    </location>
</feature>
<dbReference type="CDD" id="cd06993">
    <property type="entry name" value="cupin_CENP-C_C"/>
    <property type="match status" value="1"/>
</dbReference>
<dbReference type="AlphaFoldDB" id="A7TG98"/>
<comment type="similarity">
    <text evidence="2">Belongs to the CENP-C/MIF2 family.</text>
</comment>
<keyword evidence="3" id="KW-0238">DNA-binding</keyword>
<reference evidence="10 11" key="1">
    <citation type="journal article" date="2007" name="Proc. Natl. Acad. Sci. U.S.A.">
        <title>Independent sorting-out of thousands of duplicated gene pairs in two yeast species descended from a whole-genome duplication.</title>
        <authorList>
            <person name="Scannell D.R."/>
            <person name="Frank A.C."/>
            <person name="Conant G.C."/>
            <person name="Byrne K.P."/>
            <person name="Woolfit M."/>
            <person name="Wolfe K.H."/>
        </authorList>
    </citation>
    <scope>NUCLEOTIDE SEQUENCE [LARGE SCALE GENOMIC DNA]</scope>
    <source>
        <strain evidence="11">ATCC 22028 / DSM 70294 / BCRC 21397 / CBS 2163 / NBRC 10782 / NRRL Y-8283 / UCD 57-17</strain>
    </source>
</reference>
<dbReference type="GO" id="GO:0051315">
    <property type="term" value="P:attachment of mitotic spindle microtubules to kinetochore"/>
    <property type="evidence" value="ECO:0007669"/>
    <property type="project" value="TreeGrafter"/>
</dbReference>
<feature type="compositionally biased region" description="Polar residues" evidence="7">
    <location>
        <begin position="183"/>
        <end position="194"/>
    </location>
</feature>
<feature type="compositionally biased region" description="Low complexity" evidence="7">
    <location>
        <begin position="72"/>
        <end position="81"/>
    </location>
</feature>
<evidence type="ECO:0000256" key="5">
    <source>
        <dbReference type="ARBA" id="ARBA00057947"/>
    </source>
</evidence>
<dbReference type="FunCoup" id="A7TG98">
    <property type="interactions" value="147"/>
</dbReference>
<accession>A7TG98</accession>
<dbReference type="InterPro" id="IPR028929">
    <property type="entry name" value="Mif2_N"/>
</dbReference>
<dbReference type="GO" id="GO:0044877">
    <property type="term" value="F:protein-containing complex binding"/>
    <property type="evidence" value="ECO:0007669"/>
    <property type="project" value="EnsemblFungi"/>
</dbReference>
<evidence type="ECO:0000256" key="4">
    <source>
        <dbReference type="ARBA" id="ARBA00023242"/>
    </source>
</evidence>
<feature type="compositionally biased region" description="Basic and acidic residues" evidence="7">
    <location>
        <begin position="157"/>
        <end position="170"/>
    </location>
</feature>
<evidence type="ECO:0000256" key="2">
    <source>
        <dbReference type="ARBA" id="ARBA00010291"/>
    </source>
</evidence>
<dbReference type="KEGG" id="vpo:Kpol_1055p23"/>
<dbReference type="GO" id="GO:0051382">
    <property type="term" value="P:kinetochore assembly"/>
    <property type="evidence" value="ECO:0007669"/>
    <property type="project" value="EnsemblFungi"/>
</dbReference>